<organism evidence="2 3">
    <name type="scientific">Holothuria leucospilota</name>
    <name type="common">Black long sea cucumber</name>
    <name type="synonym">Mertensiothuria leucospilota</name>
    <dbReference type="NCBI Taxonomy" id="206669"/>
    <lineage>
        <taxon>Eukaryota</taxon>
        <taxon>Metazoa</taxon>
        <taxon>Echinodermata</taxon>
        <taxon>Eleutherozoa</taxon>
        <taxon>Echinozoa</taxon>
        <taxon>Holothuroidea</taxon>
        <taxon>Aspidochirotacea</taxon>
        <taxon>Aspidochirotida</taxon>
        <taxon>Holothuriidae</taxon>
        <taxon>Holothuria</taxon>
    </lineage>
</organism>
<accession>A0A9Q1C7Z4</accession>
<dbReference type="Proteomes" id="UP001152320">
    <property type="component" value="Chromosome 6"/>
</dbReference>
<gene>
    <name evidence="2" type="ORF">HOLleu_13975</name>
</gene>
<evidence type="ECO:0000313" key="3">
    <source>
        <dbReference type="Proteomes" id="UP001152320"/>
    </source>
</evidence>
<evidence type="ECO:0000256" key="1">
    <source>
        <dbReference type="SAM" id="MobiDB-lite"/>
    </source>
</evidence>
<feature type="region of interest" description="Disordered" evidence="1">
    <location>
        <begin position="1"/>
        <end position="21"/>
    </location>
</feature>
<evidence type="ECO:0000313" key="2">
    <source>
        <dbReference type="EMBL" id="KAJ8039845.1"/>
    </source>
</evidence>
<proteinExistence type="predicted"/>
<protein>
    <submittedName>
        <fullName evidence="2">Uncharacterized protein</fullName>
    </submittedName>
</protein>
<comment type="caution">
    <text evidence="2">The sequence shown here is derived from an EMBL/GenBank/DDBJ whole genome shotgun (WGS) entry which is preliminary data.</text>
</comment>
<name>A0A9Q1C7Z4_HOLLE</name>
<dbReference type="AlphaFoldDB" id="A0A9Q1C7Z4"/>
<dbReference type="EMBL" id="JAIZAY010000006">
    <property type="protein sequence ID" value="KAJ8039845.1"/>
    <property type="molecule type" value="Genomic_DNA"/>
</dbReference>
<reference evidence="2" key="1">
    <citation type="submission" date="2021-10" db="EMBL/GenBank/DDBJ databases">
        <title>Tropical sea cucumber genome reveals ecological adaptation and Cuvierian tubules defense mechanism.</title>
        <authorList>
            <person name="Chen T."/>
        </authorList>
    </citation>
    <scope>NUCLEOTIDE SEQUENCE</scope>
    <source>
        <strain evidence="2">Nanhai2018</strain>
        <tissue evidence="2">Muscle</tissue>
    </source>
</reference>
<sequence>MGGTERNLMQPNHSLTITSTPPPSRWLPFTVSHQPVLSSKSSGRILPRYIPRSALIVFDGRYNKNNDALINCDDVAHPSLSYFIRKPVNDKVRQSNATTIGGGFRSLLASQSMVLFD</sequence>
<keyword evidence="3" id="KW-1185">Reference proteome</keyword>
<feature type="compositionally biased region" description="Polar residues" evidence="1">
    <location>
        <begin position="7"/>
        <end position="19"/>
    </location>
</feature>